<sequence length="177" mass="19502">MRKGIDEEWLSEGRRESGREGWKEEEMCVRDVTPASPTLAGNIKDFRHIIPSSPPPSFIHPTHPLFSSRLVHTPHLFLPSLPTPPNIPMHPTTIYHAPHPPPAIPHTSTFPPSTHSFHPLPPSCSPHTLIPYLPSLAPLPPSCAPHTLIPTFLPSFPPSLPPHTPRSLPSFLPSLPP</sequence>
<proteinExistence type="predicted"/>
<dbReference type="PRINTS" id="PR01217">
    <property type="entry name" value="PRICHEXTENSN"/>
</dbReference>
<comment type="caution">
    <text evidence="2">The sequence shown here is derived from an EMBL/GenBank/DDBJ whole genome shotgun (WGS) entry which is preliminary data.</text>
</comment>
<accession>A0AAE1GFF8</accession>
<evidence type="ECO:0000256" key="1">
    <source>
        <dbReference type="SAM" id="MobiDB-lite"/>
    </source>
</evidence>
<reference evidence="2" key="1">
    <citation type="submission" date="2023-10" db="EMBL/GenBank/DDBJ databases">
        <title>Genome assemblies of two species of porcelain crab, Petrolisthes cinctipes and Petrolisthes manimaculis (Anomura: Porcellanidae).</title>
        <authorList>
            <person name="Angst P."/>
        </authorList>
    </citation>
    <scope>NUCLEOTIDE SEQUENCE</scope>
    <source>
        <strain evidence="2">PB745_01</strain>
        <tissue evidence="2">Gill</tissue>
    </source>
</reference>
<keyword evidence="3" id="KW-1185">Reference proteome</keyword>
<evidence type="ECO:0000313" key="3">
    <source>
        <dbReference type="Proteomes" id="UP001286313"/>
    </source>
</evidence>
<name>A0AAE1GFF8_PETCI</name>
<dbReference type="Proteomes" id="UP001286313">
    <property type="component" value="Unassembled WGS sequence"/>
</dbReference>
<evidence type="ECO:0000313" key="2">
    <source>
        <dbReference type="EMBL" id="KAK3891750.1"/>
    </source>
</evidence>
<gene>
    <name evidence="2" type="ORF">Pcinc_004371</name>
</gene>
<dbReference type="AlphaFoldDB" id="A0AAE1GFF8"/>
<protein>
    <submittedName>
        <fullName evidence="2">Uncharacterized protein</fullName>
    </submittedName>
</protein>
<feature type="region of interest" description="Disordered" evidence="1">
    <location>
        <begin position="1"/>
        <end position="23"/>
    </location>
</feature>
<dbReference type="EMBL" id="JAWQEG010000308">
    <property type="protein sequence ID" value="KAK3891750.1"/>
    <property type="molecule type" value="Genomic_DNA"/>
</dbReference>
<organism evidence="2 3">
    <name type="scientific">Petrolisthes cinctipes</name>
    <name type="common">Flat porcelain crab</name>
    <dbReference type="NCBI Taxonomy" id="88211"/>
    <lineage>
        <taxon>Eukaryota</taxon>
        <taxon>Metazoa</taxon>
        <taxon>Ecdysozoa</taxon>
        <taxon>Arthropoda</taxon>
        <taxon>Crustacea</taxon>
        <taxon>Multicrustacea</taxon>
        <taxon>Malacostraca</taxon>
        <taxon>Eumalacostraca</taxon>
        <taxon>Eucarida</taxon>
        <taxon>Decapoda</taxon>
        <taxon>Pleocyemata</taxon>
        <taxon>Anomura</taxon>
        <taxon>Galatheoidea</taxon>
        <taxon>Porcellanidae</taxon>
        <taxon>Petrolisthes</taxon>
    </lineage>
</organism>